<evidence type="ECO:0000256" key="1">
    <source>
        <dbReference type="SAM" id="MobiDB-lite"/>
    </source>
</evidence>
<dbReference type="AlphaFoldDB" id="A0A6A3VPC8"/>
<proteinExistence type="predicted"/>
<sequence>MKGHTRRQRRLYEQRRLRLTQPLRSEDESEVGAQRAARDQSSSRVSSWWSYDDDVGGTELATTSSSLSSDPYGIQRELLPRTTSHNGSSLPSLIGFSRPTESWKTLCGKKACNGSVAQSGHVEAAAAKIARTDEEVHHRRRPMDAGYAGDEDENAGSDVRGTLKYLEAAGRVTSSGGEHCEASSQPNSPRETQTKAAQTQARKTRADGHEETSSRCLK</sequence>
<reference evidence="2 3" key="1">
    <citation type="submission" date="2018-08" db="EMBL/GenBank/DDBJ databases">
        <title>Genomic investigation of the strawberry pathogen Phytophthora fragariae indicates pathogenicity is determined by transcriptional variation in three key races.</title>
        <authorList>
            <person name="Adams T.M."/>
            <person name="Armitage A.D."/>
            <person name="Sobczyk M.K."/>
            <person name="Bates H.J."/>
            <person name="Dunwell J.M."/>
            <person name="Nellist C.F."/>
            <person name="Harrison R.J."/>
        </authorList>
    </citation>
    <scope>NUCLEOTIDE SEQUENCE [LARGE SCALE GENOMIC DNA]</scope>
    <source>
        <strain evidence="2 3">BC-1</strain>
    </source>
</reference>
<protein>
    <submittedName>
        <fullName evidence="2">Uncharacterized protein</fullName>
    </submittedName>
</protein>
<dbReference type="Proteomes" id="UP000440367">
    <property type="component" value="Unassembled WGS sequence"/>
</dbReference>
<feature type="compositionally biased region" description="Polar residues" evidence="1">
    <location>
        <begin position="81"/>
        <end position="91"/>
    </location>
</feature>
<feature type="region of interest" description="Disordered" evidence="1">
    <location>
        <begin position="128"/>
        <end position="218"/>
    </location>
</feature>
<organism evidence="2 3">
    <name type="scientific">Phytophthora fragariae</name>
    <dbReference type="NCBI Taxonomy" id="53985"/>
    <lineage>
        <taxon>Eukaryota</taxon>
        <taxon>Sar</taxon>
        <taxon>Stramenopiles</taxon>
        <taxon>Oomycota</taxon>
        <taxon>Peronosporomycetes</taxon>
        <taxon>Peronosporales</taxon>
        <taxon>Peronosporaceae</taxon>
        <taxon>Phytophthora</taxon>
    </lineage>
</organism>
<dbReference type="EMBL" id="QXGD01004629">
    <property type="protein sequence ID" value="KAE9169589.1"/>
    <property type="molecule type" value="Genomic_DNA"/>
</dbReference>
<evidence type="ECO:0000313" key="2">
    <source>
        <dbReference type="EMBL" id="KAE9169589.1"/>
    </source>
</evidence>
<accession>A0A6A3VPC8</accession>
<comment type="caution">
    <text evidence="2">The sequence shown here is derived from an EMBL/GenBank/DDBJ whole genome shotgun (WGS) entry which is preliminary data.</text>
</comment>
<feature type="compositionally biased region" description="Polar residues" evidence="1">
    <location>
        <begin position="172"/>
        <end position="201"/>
    </location>
</feature>
<feature type="compositionally biased region" description="Low complexity" evidence="1">
    <location>
        <begin position="33"/>
        <end position="50"/>
    </location>
</feature>
<feature type="compositionally biased region" description="Basic and acidic residues" evidence="1">
    <location>
        <begin position="204"/>
        <end position="218"/>
    </location>
</feature>
<name>A0A6A3VPC8_9STRA</name>
<gene>
    <name evidence="2" type="ORF">PF002_g30316</name>
</gene>
<feature type="region of interest" description="Disordered" evidence="1">
    <location>
        <begin position="1"/>
        <end position="94"/>
    </location>
</feature>
<evidence type="ECO:0000313" key="3">
    <source>
        <dbReference type="Proteomes" id="UP000440367"/>
    </source>
</evidence>